<dbReference type="RefSeq" id="WP_381027849.1">
    <property type="nucleotide sequence ID" value="NZ_JBHSNY010000011.1"/>
</dbReference>
<proteinExistence type="predicted"/>
<keyword evidence="2" id="KW-1185">Reference proteome</keyword>
<protein>
    <submittedName>
        <fullName evidence="1">Uncharacterized protein</fullName>
    </submittedName>
</protein>
<comment type="caution">
    <text evidence="1">The sequence shown here is derived from an EMBL/GenBank/DDBJ whole genome shotgun (WGS) entry which is preliminary data.</text>
</comment>
<reference evidence="2" key="1">
    <citation type="journal article" date="2019" name="Int. J. Syst. Evol. Microbiol.">
        <title>The Global Catalogue of Microorganisms (GCM) 10K type strain sequencing project: providing services to taxonomists for standard genome sequencing and annotation.</title>
        <authorList>
            <consortium name="The Broad Institute Genomics Platform"/>
            <consortium name="The Broad Institute Genome Sequencing Center for Infectious Disease"/>
            <person name="Wu L."/>
            <person name="Ma J."/>
        </authorList>
    </citation>
    <scope>NUCLEOTIDE SEQUENCE [LARGE SCALE GENOMIC DNA]</scope>
    <source>
        <strain evidence="2">CGMCC 4.7248</strain>
    </source>
</reference>
<dbReference type="Proteomes" id="UP001596154">
    <property type="component" value="Unassembled WGS sequence"/>
</dbReference>
<dbReference type="Gene3D" id="2.60.420.10">
    <property type="entry name" value="Maltose phosphorylase, domain 3"/>
    <property type="match status" value="1"/>
</dbReference>
<dbReference type="Gene3D" id="1.50.10.10">
    <property type="match status" value="1"/>
</dbReference>
<name>A0ABW0V016_9ACTN</name>
<dbReference type="EMBL" id="JBHSNY010000011">
    <property type="protein sequence ID" value="MFC5637840.1"/>
    <property type="molecule type" value="Genomic_DNA"/>
</dbReference>
<organism evidence="1 2">
    <name type="scientific">Streptomyces bullii</name>
    <dbReference type="NCBI Taxonomy" id="349910"/>
    <lineage>
        <taxon>Bacteria</taxon>
        <taxon>Bacillati</taxon>
        <taxon>Actinomycetota</taxon>
        <taxon>Actinomycetes</taxon>
        <taxon>Kitasatosporales</taxon>
        <taxon>Streptomycetaceae</taxon>
        <taxon>Streptomyces</taxon>
    </lineage>
</organism>
<evidence type="ECO:0000313" key="2">
    <source>
        <dbReference type="Proteomes" id="UP001596154"/>
    </source>
</evidence>
<accession>A0ABW0V016</accession>
<sequence length="69" mass="7283">MTFSHAWASAPANAVSRHLLGVRITKAGAEEFLIRPRIGDLTQVNGTVPSVRGPVRSPCAAPAPLTRHA</sequence>
<evidence type="ECO:0000313" key="1">
    <source>
        <dbReference type="EMBL" id="MFC5637840.1"/>
    </source>
</evidence>
<dbReference type="InterPro" id="IPR012341">
    <property type="entry name" value="6hp_glycosidase-like_sf"/>
</dbReference>
<gene>
    <name evidence="1" type="ORF">ACFPZJ_29550</name>
</gene>